<feature type="binding site" evidence="9">
    <location>
        <position position="67"/>
    </location>
    <ligand>
        <name>substrate</name>
    </ligand>
</feature>
<evidence type="ECO:0000256" key="9">
    <source>
        <dbReference type="HAMAP-Rule" id="MF_02095"/>
    </source>
</evidence>
<dbReference type="HAMAP" id="MF_02095">
    <property type="entry name" value="CysQ"/>
    <property type="match status" value="1"/>
</dbReference>
<dbReference type="GO" id="GO:0050427">
    <property type="term" value="P:3'-phosphoadenosine 5'-phosphosulfate metabolic process"/>
    <property type="evidence" value="ECO:0007669"/>
    <property type="project" value="TreeGrafter"/>
</dbReference>
<proteinExistence type="inferred from homology"/>
<sequence>MKFFEFEISLAISAAINAAEKIMQIYNSADYEIRQKDDQTPVTEADLVSDEIIREVLSKTGIPVVSEEGISELGHTHPNGLYWLVDPLDGTKEFIRKNGEFCINIALLEHQIPISGIIAIPAKRILYAVSEKGRVYKAVFPNGFIDHMNTNELKRPDLNPAQKDKVVLMSRSHFQTSKPDPVLHTLKKRFTLHFAQVGSAIKYTYLIEGKGDIYYRNGHTMEWDTAAGDALLRALGGGVFDLKTNEKLQYGKDGFLNSDFIASLMPIDQLL</sequence>
<dbReference type="InterPro" id="IPR020550">
    <property type="entry name" value="Inositol_monophosphatase_CS"/>
</dbReference>
<dbReference type="GO" id="GO:0000287">
    <property type="term" value="F:magnesium ion binding"/>
    <property type="evidence" value="ECO:0007669"/>
    <property type="project" value="UniProtKB-UniRule"/>
</dbReference>
<comment type="cofactor">
    <cofactor evidence="9 10">
        <name>Mg(2+)</name>
        <dbReference type="ChEBI" id="CHEBI:18420"/>
    </cofactor>
</comment>
<evidence type="ECO:0000313" key="11">
    <source>
        <dbReference type="EMBL" id="RCX05286.1"/>
    </source>
</evidence>
<dbReference type="GO" id="GO:0046854">
    <property type="term" value="P:phosphatidylinositol phosphate biosynthetic process"/>
    <property type="evidence" value="ECO:0007669"/>
    <property type="project" value="InterPro"/>
</dbReference>
<evidence type="ECO:0000256" key="10">
    <source>
        <dbReference type="PIRSR" id="PIRSR600760-2"/>
    </source>
</evidence>
<organism evidence="11 12">
    <name type="scientific">Schleiferia thermophila</name>
    <dbReference type="NCBI Taxonomy" id="884107"/>
    <lineage>
        <taxon>Bacteria</taxon>
        <taxon>Pseudomonadati</taxon>
        <taxon>Bacteroidota</taxon>
        <taxon>Flavobacteriia</taxon>
        <taxon>Flavobacteriales</taxon>
        <taxon>Schleiferiaceae</taxon>
        <taxon>Schleiferia</taxon>
    </lineage>
</organism>
<comment type="similarity">
    <text evidence="2 9">Belongs to the inositol monophosphatase superfamily. CysQ family.</text>
</comment>
<dbReference type="Gene3D" id="3.40.190.80">
    <property type="match status" value="1"/>
</dbReference>
<feature type="binding site" evidence="9">
    <location>
        <position position="88"/>
    </location>
    <ligand>
        <name>Mg(2+)</name>
        <dbReference type="ChEBI" id="CHEBI:18420"/>
        <label>1</label>
    </ligand>
</feature>
<keyword evidence="12" id="KW-1185">Reference proteome</keyword>
<dbReference type="GO" id="GO:0000103">
    <property type="term" value="P:sulfate assimilation"/>
    <property type="evidence" value="ECO:0007669"/>
    <property type="project" value="TreeGrafter"/>
</dbReference>
<evidence type="ECO:0000256" key="7">
    <source>
        <dbReference type="ARBA" id="ARBA00022842"/>
    </source>
</evidence>
<dbReference type="SUPFAM" id="SSF56655">
    <property type="entry name" value="Carbohydrate phosphatase"/>
    <property type="match status" value="1"/>
</dbReference>
<feature type="binding site" evidence="9">
    <location>
        <position position="89"/>
    </location>
    <ligand>
        <name>Mg(2+)</name>
        <dbReference type="ChEBI" id="CHEBI:18420"/>
        <label>2</label>
    </ligand>
</feature>
<feature type="binding site" evidence="9">
    <location>
        <begin position="88"/>
        <end position="91"/>
    </location>
    <ligand>
        <name>substrate</name>
    </ligand>
</feature>
<keyword evidence="7 9" id="KW-0460">Magnesium</keyword>
<evidence type="ECO:0000256" key="1">
    <source>
        <dbReference type="ARBA" id="ARBA00001625"/>
    </source>
</evidence>
<feature type="binding site" evidence="10">
    <location>
        <position position="224"/>
    </location>
    <ligand>
        <name>Mg(2+)</name>
        <dbReference type="ChEBI" id="CHEBI:18420"/>
        <label>1</label>
        <note>catalytic</note>
    </ligand>
</feature>
<comment type="catalytic activity">
    <reaction evidence="1 9">
        <text>adenosine 3',5'-bisphosphate + H2O = AMP + phosphate</text>
        <dbReference type="Rhea" id="RHEA:10040"/>
        <dbReference type="ChEBI" id="CHEBI:15377"/>
        <dbReference type="ChEBI" id="CHEBI:43474"/>
        <dbReference type="ChEBI" id="CHEBI:58343"/>
        <dbReference type="ChEBI" id="CHEBI:456215"/>
        <dbReference type="EC" id="3.1.3.7"/>
    </reaction>
</comment>
<accession>A0A369AAG0</accession>
<feature type="binding site" evidence="9">
    <location>
        <position position="67"/>
    </location>
    <ligand>
        <name>Mg(2+)</name>
        <dbReference type="ChEBI" id="CHEBI:18420"/>
        <label>1</label>
    </ligand>
</feature>
<feature type="binding site" evidence="9">
    <location>
        <position position="224"/>
    </location>
    <ligand>
        <name>Mg(2+)</name>
        <dbReference type="ChEBI" id="CHEBI:18420"/>
        <label>2</label>
    </ligand>
</feature>
<dbReference type="InterPro" id="IPR020583">
    <property type="entry name" value="Inositol_monoP_metal-BS"/>
</dbReference>
<evidence type="ECO:0000256" key="5">
    <source>
        <dbReference type="ARBA" id="ARBA00022723"/>
    </source>
</evidence>
<dbReference type="GO" id="GO:0008441">
    <property type="term" value="F:3'(2'),5'-bisphosphate nucleotidase activity"/>
    <property type="evidence" value="ECO:0007669"/>
    <property type="project" value="UniProtKB-UniRule"/>
</dbReference>
<keyword evidence="6 9" id="KW-0378">Hydrolase</keyword>
<dbReference type="InterPro" id="IPR050725">
    <property type="entry name" value="CysQ/Inositol_MonoPase"/>
</dbReference>
<feature type="binding site" evidence="10">
    <location>
        <position position="89"/>
    </location>
    <ligand>
        <name>Mg(2+)</name>
        <dbReference type="ChEBI" id="CHEBI:18420"/>
        <label>1</label>
        <note>catalytic</note>
    </ligand>
</feature>
<keyword evidence="5 9" id="KW-0479">Metal-binding</keyword>
<dbReference type="CDD" id="cd01638">
    <property type="entry name" value="CysQ"/>
    <property type="match status" value="1"/>
</dbReference>
<keyword evidence="3 9" id="KW-1003">Cell membrane</keyword>
<feature type="binding site" evidence="10">
    <location>
        <position position="86"/>
    </location>
    <ligand>
        <name>Mg(2+)</name>
        <dbReference type="ChEBI" id="CHEBI:18420"/>
        <label>1</label>
        <note>catalytic</note>
    </ligand>
</feature>
<dbReference type="EC" id="3.1.3.7" evidence="9"/>
<dbReference type="PROSITE" id="PS00629">
    <property type="entry name" value="IMP_1"/>
    <property type="match status" value="1"/>
</dbReference>
<evidence type="ECO:0000256" key="3">
    <source>
        <dbReference type="ARBA" id="ARBA00022475"/>
    </source>
</evidence>
<dbReference type="PANTHER" id="PTHR43028">
    <property type="entry name" value="3'(2'),5'-BISPHOSPHATE NUCLEOTIDASE 1"/>
    <property type="match status" value="1"/>
</dbReference>
<evidence type="ECO:0000256" key="8">
    <source>
        <dbReference type="ARBA" id="ARBA00023136"/>
    </source>
</evidence>
<reference evidence="11 12" key="1">
    <citation type="submission" date="2018-07" db="EMBL/GenBank/DDBJ databases">
        <title>Genomic Encyclopedia of Type Strains, Phase IV (KMG-IV): sequencing the most valuable type-strain genomes for metagenomic binning, comparative biology and taxonomic classification.</title>
        <authorList>
            <person name="Goeker M."/>
        </authorList>
    </citation>
    <scope>NUCLEOTIDE SEQUENCE [LARGE SCALE GENOMIC DNA]</scope>
    <source>
        <strain evidence="11 12">DSM 21410</strain>
    </source>
</reference>
<dbReference type="PROSITE" id="PS00630">
    <property type="entry name" value="IMP_2"/>
    <property type="match status" value="1"/>
</dbReference>
<comment type="function">
    <text evidence="9">Converts adenosine-3',5'-bisphosphate (PAP) to AMP.</text>
</comment>
<evidence type="ECO:0000256" key="2">
    <source>
        <dbReference type="ARBA" id="ARBA00005289"/>
    </source>
</evidence>
<dbReference type="EMBL" id="QPJS01000001">
    <property type="protein sequence ID" value="RCX05286.1"/>
    <property type="molecule type" value="Genomic_DNA"/>
</dbReference>
<evidence type="ECO:0000256" key="6">
    <source>
        <dbReference type="ARBA" id="ARBA00022801"/>
    </source>
</evidence>
<dbReference type="Proteomes" id="UP000253517">
    <property type="component" value="Unassembled WGS sequence"/>
</dbReference>
<feature type="binding site" evidence="9">
    <location>
        <position position="86"/>
    </location>
    <ligand>
        <name>Mg(2+)</name>
        <dbReference type="ChEBI" id="CHEBI:18420"/>
        <label>1</label>
    </ligand>
</feature>
<feature type="binding site" evidence="9">
    <location>
        <position position="224"/>
    </location>
    <ligand>
        <name>substrate</name>
    </ligand>
</feature>
<gene>
    <name evidence="9" type="primary">cysQ</name>
    <name evidence="11" type="ORF">DES35_101571</name>
</gene>
<dbReference type="Pfam" id="PF00459">
    <property type="entry name" value="Inositol_P"/>
    <property type="match status" value="1"/>
</dbReference>
<dbReference type="RefSeq" id="WP_037355837.1">
    <property type="nucleotide sequence ID" value="NZ_BHZF01000001.1"/>
</dbReference>
<dbReference type="PANTHER" id="PTHR43028:SF5">
    <property type="entry name" value="3'(2'),5'-BISPHOSPHATE NUCLEOTIDASE 1"/>
    <property type="match status" value="1"/>
</dbReference>
<keyword evidence="8 9" id="KW-0472">Membrane</keyword>
<feature type="binding site" evidence="10">
    <location>
        <position position="67"/>
    </location>
    <ligand>
        <name>Mg(2+)</name>
        <dbReference type="ChEBI" id="CHEBI:18420"/>
        <label>1</label>
        <note>catalytic</note>
    </ligand>
</feature>
<comment type="subcellular location">
    <subcellularLocation>
        <location evidence="9">Cell membrane</location>
        <topology evidence="9">Peripheral membrane protein</topology>
        <orientation evidence="9">Cytoplasmic side</orientation>
    </subcellularLocation>
</comment>
<dbReference type="InterPro" id="IPR000760">
    <property type="entry name" value="Inositol_monophosphatase-like"/>
</dbReference>
<keyword evidence="4" id="KW-0997">Cell inner membrane</keyword>
<name>A0A369AAG0_9FLAO</name>
<dbReference type="AlphaFoldDB" id="A0A369AAG0"/>
<evidence type="ECO:0000256" key="4">
    <source>
        <dbReference type="ARBA" id="ARBA00022519"/>
    </source>
</evidence>
<protein>
    <recommendedName>
        <fullName evidence="9">3'(2'),5'-bisphosphate nucleotidase CysQ</fullName>
        <ecNumber evidence="9">3.1.3.7</ecNumber>
    </recommendedName>
    <alternativeName>
        <fullName evidence="9">3'(2'),5-bisphosphonucleoside 3'(2')-phosphohydrolase</fullName>
    </alternativeName>
    <alternativeName>
        <fullName evidence="9">3'-phosphoadenosine 5'-phosphate phosphatase</fullName>
        <shortName evidence="9">PAP phosphatase</shortName>
    </alternativeName>
</protein>
<comment type="caution">
    <text evidence="11">The sequence shown here is derived from an EMBL/GenBank/DDBJ whole genome shotgun (WGS) entry which is preliminary data.</text>
</comment>
<feature type="binding site" evidence="9">
    <location>
        <position position="86"/>
    </location>
    <ligand>
        <name>Mg(2+)</name>
        <dbReference type="ChEBI" id="CHEBI:18420"/>
        <label>2</label>
    </ligand>
</feature>
<dbReference type="InterPro" id="IPR006240">
    <property type="entry name" value="CysQ"/>
</dbReference>
<evidence type="ECO:0000313" key="12">
    <source>
        <dbReference type="Proteomes" id="UP000253517"/>
    </source>
</evidence>
<dbReference type="Gene3D" id="3.30.540.10">
    <property type="entry name" value="Fructose-1,6-Bisphosphatase, subunit A, domain 1"/>
    <property type="match status" value="1"/>
</dbReference>
<feature type="binding site" evidence="10">
    <location>
        <position position="88"/>
    </location>
    <ligand>
        <name>Mg(2+)</name>
        <dbReference type="ChEBI" id="CHEBI:18420"/>
        <label>1</label>
        <note>catalytic</note>
    </ligand>
</feature>
<dbReference type="GO" id="GO:0005886">
    <property type="term" value="C:plasma membrane"/>
    <property type="evidence" value="ECO:0007669"/>
    <property type="project" value="UniProtKB-SubCell"/>
</dbReference>